<dbReference type="RefSeq" id="WP_244177424.1">
    <property type="nucleotide sequence ID" value="NZ_NEFY01000036.1"/>
</dbReference>
<keyword evidence="4" id="KW-1185">Reference proteome</keyword>
<evidence type="ECO:0000256" key="1">
    <source>
        <dbReference type="SAM" id="SignalP"/>
    </source>
</evidence>
<evidence type="ECO:0000313" key="4">
    <source>
        <dbReference type="Proteomes" id="UP000216984"/>
    </source>
</evidence>
<dbReference type="Pfam" id="PF19657">
    <property type="entry name" value="DUF6160"/>
    <property type="match status" value="1"/>
</dbReference>
<keyword evidence="1" id="KW-0732">Signal</keyword>
<feature type="chain" id="PRO_5031503764" description="DUF6160 domain-containing protein" evidence="1">
    <location>
        <begin position="29"/>
        <end position="767"/>
    </location>
</feature>
<gene>
    <name evidence="3" type="ORF">B9Q17_06105</name>
</gene>
<comment type="caution">
    <text evidence="3">The sequence shown here is derived from an EMBL/GenBank/DDBJ whole genome shotgun (WGS) entry which is preliminary data.</text>
</comment>
<dbReference type="EMBL" id="NEFY01000036">
    <property type="protein sequence ID" value="OZC34581.1"/>
    <property type="molecule type" value="Genomic_DNA"/>
</dbReference>
<proteinExistence type="predicted"/>
<dbReference type="AlphaFoldDB" id="A0A7Z1DRG6"/>
<sequence length="767" mass="80741">MTKVIGLPKACAALMLAATGVPGGVAWADMQSLDDGELSRIQGQSGITLEMDLQLSADRVSYYDDGRGAHLEGLKVGSSENPGQGAFHRTRIDIGADASLNLDYLVEDRRVEFSDIRLAGAPSVSMGGIFFDHSLQGTLSIREGGGVGGSGYTFDSAYTMTGGRLGYRTNGNSVFLDDITMNVEALGITLEQVGDTLELISENVTGNWKVGAIRFSDDPLIYGRATDASGAPLASYGGLEGDYRISSRTGIKAGGREGQGLRIDNETTIHSANFLYLDDGNALALRDITGEYRIYDLRIDVTNDNQGRPALGLTLGGLEGELAVGSVEVGPSGQSFGSVNLAFAFEDRAFNGRNYTNAVYLQGGGHQDAGAQGLRLAAEWSLSNADLSYTDNGNRVIVSGLQSWGQGDLTVNVTRNEIRNGTRFYDGLRIGFEDLSAGYRINGLRVGDENAPLQGGTELLLALGFYPAYEFDMDGHITLGAGGASGEGLTINSDIHVRNGKAAVVAAPYDEGAGEVPQKGLWLTEMTYDGHVRNMTVDVTEEGLAMATEEAWGTMDVGNVRVGTSDDGASFGRLRMQSYEKDSSALIRPGGAGDVCVGGSGSSAAACGALGGTWETRGDEGVSIAMAKVLAPAASDEKKNALLWETNRSVDGQGRPVNGSGTAILLNDIHTSDGGDFDGDGQDDNTYGIRTDLAVDVYPTRVIRTVDGVKRVEHPLGFAVQAQSSFKELSINNIDMIHPVGGAQTAVYGAVLQNVDIRANLTATPIP</sequence>
<feature type="signal peptide" evidence="1">
    <location>
        <begin position="1"/>
        <end position="28"/>
    </location>
</feature>
<accession>A0A7Z1DRG6</accession>
<reference evidence="3 4" key="1">
    <citation type="submission" date="2017-06" db="EMBL/GenBank/DDBJ databases">
        <title>Draft genome sequence of the halophilic bacterium Marinobacter vinifirmus FB1.</title>
        <authorList>
            <person name="Stepanov V.G."/>
            <person name="Roberts D.J."/>
            <person name="Fox G.E."/>
        </authorList>
    </citation>
    <scope>NUCLEOTIDE SEQUENCE [LARGE SCALE GENOMIC DNA]</scope>
    <source>
        <strain evidence="3 4">FB1</strain>
    </source>
</reference>
<evidence type="ECO:0000259" key="2">
    <source>
        <dbReference type="Pfam" id="PF19657"/>
    </source>
</evidence>
<dbReference type="InterPro" id="IPR046158">
    <property type="entry name" value="DUF6160"/>
</dbReference>
<dbReference type="Proteomes" id="UP000216984">
    <property type="component" value="Unassembled WGS sequence"/>
</dbReference>
<protein>
    <recommendedName>
        <fullName evidence="2">DUF6160 domain-containing protein</fullName>
    </recommendedName>
</protein>
<feature type="domain" description="DUF6160" evidence="2">
    <location>
        <begin position="13"/>
        <end position="88"/>
    </location>
</feature>
<name>A0A7Z1DRG6_9GAMM</name>
<organism evidence="3 4">
    <name type="scientific">Marinobacter vinifirmus</name>
    <dbReference type="NCBI Taxonomy" id="355591"/>
    <lineage>
        <taxon>Bacteria</taxon>
        <taxon>Pseudomonadati</taxon>
        <taxon>Pseudomonadota</taxon>
        <taxon>Gammaproteobacteria</taxon>
        <taxon>Pseudomonadales</taxon>
        <taxon>Marinobacteraceae</taxon>
        <taxon>Marinobacter</taxon>
    </lineage>
</organism>
<evidence type="ECO:0000313" key="3">
    <source>
        <dbReference type="EMBL" id="OZC34581.1"/>
    </source>
</evidence>